<dbReference type="Proteomes" id="UP001291653">
    <property type="component" value="Plasmid pYSPA8-1"/>
</dbReference>
<evidence type="ECO:0000313" key="1">
    <source>
        <dbReference type="EMBL" id="BDT39523.1"/>
    </source>
</evidence>
<dbReference type="EMBL" id="LC735414">
    <property type="protein sequence ID" value="BDT39523.1"/>
    <property type="molecule type" value="Genomic_DNA"/>
</dbReference>
<dbReference type="AlphaFoldDB" id="A0AA86IWV9"/>
<reference evidence="1 2" key="1">
    <citation type="submission" date="2022-10" db="EMBL/GenBank/DDBJ databases">
        <title>Draft genome sequence of Streptomyces sp. YSPA8.</title>
        <authorList>
            <person name="Moriuchi R."/>
            <person name="Dohra H."/>
            <person name="Yamamura H."/>
            <person name="Kodani S."/>
        </authorList>
    </citation>
    <scope>NUCLEOTIDE SEQUENCE [LARGE SCALE GENOMIC DNA]</scope>
    <source>
        <strain evidence="1 2">YSPA8</strain>
        <plasmid evidence="1 2">pYSPA8-1</plasmid>
    </source>
</reference>
<gene>
    <name evidence="1" type="ORF">SYYSPA8_37025</name>
</gene>
<name>A0AA86IWV9_9ACTN</name>
<geneLocation type="plasmid" evidence="1 2">
    <name>pYSPA8-1</name>
</geneLocation>
<accession>A0AA86IWV9</accession>
<evidence type="ECO:0000313" key="2">
    <source>
        <dbReference type="Proteomes" id="UP001291653"/>
    </source>
</evidence>
<organism evidence="1 2">
    <name type="scientific">Streptomyces yaizuensis</name>
    <dbReference type="NCBI Taxonomy" id="2989713"/>
    <lineage>
        <taxon>Bacteria</taxon>
        <taxon>Bacillati</taxon>
        <taxon>Actinomycetota</taxon>
        <taxon>Actinomycetes</taxon>
        <taxon>Kitasatosporales</taxon>
        <taxon>Streptomycetaceae</taxon>
        <taxon>Streptomyces</taxon>
    </lineage>
</organism>
<proteinExistence type="predicted"/>
<sequence>MTTPAPYVPRHQVPPPVVAPRRYTLIGAIPEVPGDPEGRWERGIEYWSEACNLKTGYVDGWCPPIGEDGQPTDWDKPIEPFEPVRVEAAPFTIVSGIDCRTPVFPSETKAIEALTRGEDLQVERRFWDQQITRPDLVELKAGETVGLDDAVALLEAVASQRYAGLIYLHVPVQALTYMRELEIAERDGPVWRTPYGSVVIPGSGYVDQRGPGDRPPPAAGWWVLATGQPILRRTPVFAHEAFDPSTNRRGAIAERTYVISADCIALAVQVDPCGCTPTTPSGQAAG</sequence>
<dbReference type="RefSeq" id="WP_323452006.1">
    <property type="nucleotide sequence ID" value="NZ_LC735414.1"/>
</dbReference>
<keyword evidence="1" id="KW-0614">Plasmid</keyword>
<keyword evidence="2" id="KW-1185">Reference proteome</keyword>
<protein>
    <submittedName>
        <fullName evidence="1">Cupin</fullName>
    </submittedName>
</protein>